<proteinExistence type="predicted"/>
<accession>A0ACD1FEV4</accession>
<evidence type="ECO:0000313" key="1">
    <source>
        <dbReference type="EMBL" id="QZH65614.1"/>
    </source>
</evidence>
<dbReference type="Proteomes" id="UP000825598">
    <property type="component" value="Chromosome"/>
</dbReference>
<organism evidence="1 2">
    <name type="scientific">Mycolicibacterium farcinogenes</name>
    <name type="common">Mycobacterium farcinogenes</name>
    <dbReference type="NCBI Taxonomy" id="1802"/>
    <lineage>
        <taxon>Bacteria</taxon>
        <taxon>Bacillati</taxon>
        <taxon>Actinomycetota</taxon>
        <taxon>Actinomycetes</taxon>
        <taxon>Mycobacteriales</taxon>
        <taxon>Mycobacteriaceae</taxon>
        <taxon>Mycolicibacterium</taxon>
    </lineage>
</organism>
<keyword evidence="2" id="KW-1185">Reference proteome</keyword>
<dbReference type="EMBL" id="CP081673">
    <property type="protein sequence ID" value="QZH65614.1"/>
    <property type="molecule type" value="Genomic_DNA"/>
</dbReference>
<protein>
    <submittedName>
        <fullName evidence="1">PQQ-binding-like beta-propeller repeat protein</fullName>
    </submittedName>
</protein>
<sequence length="589" mass="61083">MSDETSSADDAPSRLSLVLVLVAMSVGLGVGSAALSAYAFLMRVPDGLSSDRLGPVTGLLLGSLVAVIAVASLLILQAARVLAGMRIAVQIAWIATGIAAVTAWSHLSTVVTDRAKLISGPGSHPAIAAGQTSWLLLAMAATLLSAAAVAARRRETPVPWAVLGGATAVGLVVALVAGVTVMTLSGRSANATTAAAVATPETPTTIGTHVAYTVVDNSAEFVLPAGPGFVLPAGGAIVGHDGPTGSERWRFPVALFPTDCKLTYLKSTGIAENAVVLAECRRNTAFLDSGNNEYGTDPFLVGLDAMTGAVLWSLDRGWALKGPTLLPAGVAPVRRGDDIGVLDPRTGELRWQQPIDDDARCDPRETIYALPRAIAYAAKCGNADTMHVLDANTGAARTIDLTFVANQPTDLAFDAVAADGNVIVVRVDGFDDGADPLLAVHTDTGRVETILSDGGVRAYDVFSARDGQYPGPVLQLDARVRTDESVNLYRVAEGATIHAPGVNTSDRDTYTAQHWAQIGDQMVTAAAQDEEDHWTLVVVNPDGTSTSRPSPCGVDIGGLVPVPGAILLLCQRNSRTSGSVDEIHVLGMR</sequence>
<name>A0ACD1FEV4_MYCFR</name>
<reference evidence="1" key="1">
    <citation type="submission" date="2021-07" db="EMBL/GenBank/DDBJ databases">
        <title>Complete Genome Sequences of Mycobacterium farcinogenes Isolated from Clinical Specimens from Patients in Thailand.</title>
        <authorList>
            <person name="Sodsai P."/>
        </authorList>
    </citation>
    <scope>NUCLEOTIDE SEQUENCE</scope>
    <source>
        <strain evidence="1">BKK/CU-MFGFA-001</strain>
    </source>
</reference>
<evidence type="ECO:0000313" key="2">
    <source>
        <dbReference type="Proteomes" id="UP000825598"/>
    </source>
</evidence>
<gene>
    <name evidence="1" type="ORF">K6L26_27210</name>
</gene>